<evidence type="ECO:0000256" key="1">
    <source>
        <dbReference type="ARBA" id="ARBA00004180"/>
    </source>
</evidence>
<comment type="subcellular location">
    <subcellularLocation>
        <location evidence="3">Cell membrane</location>
        <topology evidence="3">Peripheral membrane protein</topology>
        <orientation evidence="3">Cytoplasmic side</orientation>
    </subcellularLocation>
    <subcellularLocation>
        <location evidence="2">Cytoplasm</location>
        <location evidence="2">Cytoskeleton</location>
    </subcellularLocation>
    <subcellularLocation>
        <location evidence="1">Cytoplasmic vesicle membrane</location>
        <topology evidence="1">Peripheral membrane protein</topology>
        <orientation evidence="1">Cytoplasmic side</orientation>
    </subcellularLocation>
</comment>
<proteinExistence type="inferred from homology"/>
<keyword evidence="9" id="KW-0653">Protein transport</keyword>
<keyword evidence="16" id="KW-1185">Reference proteome</keyword>
<keyword evidence="6" id="KW-1003">Cell membrane</keyword>
<evidence type="ECO:0000313" key="15">
    <source>
        <dbReference type="EMBL" id="KAL2103984.1"/>
    </source>
</evidence>
<keyword evidence="10" id="KW-0472">Membrane</keyword>
<keyword evidence="7" id="KW-0963">Cytoplasm</keyword>
<keyword evidence="13" id="KW-0968">Cytoplasmic vesicle</keyword>
<dbReference type="GO" id="GO:0015031">
    <property type="term" value="P:protein transport"/>
    <property type="evidence" value="ECO:0007669"/>
    <property type="project" value="UniProtKB-KW"/>
</dbReference>
<dbReference type="SMART" id="SM00750">
    <property type="entry name" value="KIND"/>
    <property type="match status" value="1"/>
</dbReference>
<dbReference type="EMBL" id="JBHFQA010000001">
    <property type="protein sequence ID" value="KAL2103984.1"/>
    <property type="molecule type" value="Genomic_DNA"/>
</dbReference>
<sequence>MESSACGPNFCHISLKEILELQEHAVTEEHAWALCYQLCTLLERCSTESVGSNDTLQNPCLPGADAILILSDGSVRFQGTFDSVVEQLGRLIYYCLDWGIDSDSERELSDALAHLLCRMIKISPCTGQLPQATHTLPEVIQACAGRLGDDVQAAHHYKTVCSSLFSETIKLYHCIQSLKSCSKSLQTLLQSNPSMSNQDGSDKVFAWKHVVQELQTGISLRPCEKTVPSRTHHTPEEQFPFDRLNQDIKCKRYSLHKRSTRGGKSLQMTDMNHALFEAIKSRPKLKPVSERKLRAKPAEEPCLHERLMAEIRTTDPQKLFVSCKSRCAAQSMSSSELTCPKSISWVQLASNLNVEGRKRRIQSLESYPYVKQPRVDRAVGSVGVTIKMIMNAHQTKTDCKQNETNPSKWQVCSCCFKQSHFFTWHNICSRCDRVVCPHCCVKMQVPYKWCMELPIAFFRPIVLSPNAEGDHSHFWRERLSWDCAKVPLVLEPQVLGSCSQHSLAMRDWHCQDICIECRGLLEEACVSGAVVNRVTGTLEI</sequence>
<dbReference type="PANTHER" id="PTHR21345">
    <property type="entry name" value="SPIRE"/>
    <property type="match status" value="1"/>
</dbReference>
<evidence type="ECO:0000313" key="16">
    <source>
        <dbReference type="Proteomes" id="UP001591681"/>
    </source>
</evidence>
<evidence type="ECO:0000256" key="3">
    <source>
        <dbReference type="ARBA" id="ARBA00004413"/>
    </source>
</evidence>
<reference evidence="15 16" key="1">
    <citation type="submission" date="2024-09" db="EMBL/GenBank/DDBJ databases">
        <title>A chromosome-level genome assembly of Gray's grenadier anchovy, Coilia grayii.</title>
        <authorList>
            <person name="Fu Z."/>
        </authorList>
    </citation>
    <scope>NUCLEOTIDE SEQUENCE [LARGE SCALE GENOMIC DNA]</scope>
    <source>
        <strain evidence="15">G4</strain>
        <tissue evidence="15">Muscle</tissue>
    </source>
</reference>
<dbReference type="GO" id="GO:0030659">
    <property type="term" value="C:cytoplasmic vesicle membrane"/>
    <property type="evidence" value="ECO:0007669"/>
    <property type="project" value="UniProtKB-SubCell"/>
</dbReference>
<evidence type="ECO:0000256" key="13">
    <source>
        <dbReference type="ARBA" id="ARBA00023329"/>
    </source>
</evidence>
<evidence type="ECO:0000256" key="6">
    <source>
        <dbReference type="ARBA" id="ARBA00022475"/>
    </source>
</evidence>
<organism evidence="15 16">
    <name type="scientific">Coilia grayii</name>
    <name type="common">Gray's grenadier anchovy</name>
    <dbReference type="NCBI Taxonomy" id="363190"/>
    <lineage>
        <taxon>Eukaryota</taxon>
        <taxon>Metazoa</taxon>
        <taxon>Chordata</taxon>
        <taxon>Craniata</taxon>
        <taxon>Vertebrata</taxon>
        <taxon>Euteleostomi</taxon>
        <taxon>Actinopterygii</taxon>
        <taxon>Neopterygii</taxon>
        <taxon>Teleostei</taxon>
        <taxon>Clupei</taxon>
        <taxon>Clupeiformes</taxon>
        <taxon>Clupeoidei</taxon>
        <taxon>Engraulidae</taxon>
        <taxon>Coilinae</taxon>
        <taxon>Coilia</taxon>
    </lineage>
</organism>
<keyword evidence="11" id="KW-0009">Actin-binding</keyword>
<protein>
    <recommendedName>
        <fullName evidence="14">KIND domain-containing protein</fullName>
    </recommendedName>
</protein>
<evidence type="ECO:0000256" key="5">
    <source>
        <dbReference type="ARBA" id="ARBA00022448"/>
    </source>
</evidence>
<dbReference type="GO" id="GO:0005856">
    <property type="term" value="C:cytoskeleton"/>
    <property type="evidence" value="ECO:0007669"/>
    <property type="project" value="UniProtKB-SubCell"/>
</dbReference>
<evidence type="ECO:0000256" key="12">
    <source>
        <dbReference type="ARBA" id="ARBA00023212"/>
    </source>
</evidence>
<dbReference type="GO" id="GO:0005886">
    <property type="term" value="C:plasma membrane"/>
    <property type="evidence" value="ECO:0007669"/>
    <property type="project" value="UniProtKB-SubCell"/>
</dbReference>
<dbReference type="Proteomes" id="UP001591681">
    <property type="component" value="Unassembled WGS sequence"/>
</dbReference>
<dbReference type="PROSITE" id="PS51377">
    <property type="entry name" value="KIND"/>
    <property type="match status" value="1"/>
</dbReference>
<name>A0ABD1KXW4_9TELE</name>
<dbReference type="Gene3D" id="1.10.510.10">
    <property type="entry name" value="Transferase(Phosphotransferase) domain 1"/>
    <property type="match status" value="1"/>
</dbReference>
<accession>A0ABD1KXW4</accession>
<comment type="similarity">
    <text evidence="4">Belongs to the spire family.</text>
</comment>
<keyword evidence="8" id="KW-0677">Repeat</keyword>
<dbReference type="PANTHER" id="PTHR21345:SF9">
    <property type="entry name" value="KIND DOMAIN-CONTAINING PROTEIN"/>
    <property type="match status" value="1"/>
</dbReference>
<keyword evidence="12" id="KW-0206">Cytoskeleton</keyword>
<evidence type="ECO:0000256" key="10">
    <source>
        <dbReference type="ARBA" id="ARBA00023136"/>
    </source>
</evidence>
<dbReference type="GO" id="GO:0003779">
    <property type="term" value="F:actin binding"/>
    <property type="evidence" value="ECO:0007669"/>
    <property type="project" value="UniProtKB-KW"/>
</dbReference>
<gene>
    <name evidence="15" type="ORF">ACEWY4_000852</name>
</gene>
<evidence type="ECO:0000256" key="8">
    <source>
        <dbReference type="ARBA" id="ARBA00022737"/>
    </source>
</evidence>
<dbReference type="Pfam" id="PF16474">
    <property type="entry name" value="KIND"/>
    <property type="match status" value="1"/>
</dbReference>
<evidence type="ECO:0000259" key="14">
    <source>
        <dbReference type="PROSITE" id="PS51377"/>
    </source>
</evidence>
<evidence type="ECO:0000256" key="4">
    <source>
        <dbReference type="ARBA" id="ARBA00010956"/>
    </source>
</evidence>
<comment type="caution">
    <text evidence="15">The sequence shown here is derived from an EMBL/GenBank/DDBJ whole genome shotgun (WGS) entry which is preliminary data.</text>
</comment>
<dbReference type="AlphaFoldDB" id="A0ABD1KXW4"/>
<evidence type="ECO:0000256" key="2">
    <source>
        <dbReference type="ARBA" id="ARBA00004245"/>
    </source>
</evidence>
<evidence type="ECO:0000256" key="11">
    <source>
        <dbReference type="ARBA" id="ARBA00023203"/>
    </source>
</evidence>
<evidence type="ECO:0000256" key="9">
    <source>
        <dbReference type="ARBA" id="ARBA00022927"/>
    </source>
</evidence>
<dbReference type="InterPro" id="IPR011019">
    <property type="entry name" value="KIND_dom"/>
</dbReference>
<dbReference type="InterPro" id="IPR029901">
    <property type="entry name" value="Spire"/>
</dbReference>
<keyword evidence="5" id="KW-0813">Transport</keyword>
<feature type="domain" description="KIND" evidence="14">
    <location>
        <begin position="13"/>
        <end position="171"/>
    </location>
</feature>
<evidence type="ECO:0000256" key="7">
    <source>
        <dbReference type="ARBA" id="ARBA00022490"/>
    </source>
</evidence>